<evidence type="ECO:0000259" key="2">
    <source>
        <dbReference type="Pfam" id="PF13556"/>
    </source>
</evidence>
<dbReference type="EMBL" id="MIGB01000004">
    <property type="protein sequence ID" value="OSY42854.1"/>
    <property type="molecule type" value="Genomic_DNA"/>
</dbReference>
<dbReference type="STRING" id="2074.BG845_01096"/>
<dbReference type="Pfam" id="PF17853">
    <property type="entry name" value="GGDEF_2"/>
    <property type="match status" value="1"/>
</dbReference>
<dbReference type="AlphaFoldDB" id="A0A1Y2N5V6"/>
<dbReference type="OrthoDB" id="5241664at2"/>
<dbReference type="RefSeq" id="WP_085911412.1">
    <property type="nucleotide sequence ID" value="NZ_AP018920.1"/>
</dbReference>
<dbReference type="InterPro" id="IPR025736">
    <property type="entry name" value="PucR_C-HTH_dom"/>
</dbReference>
<organism evidence="5 6">
    <name type="scientific">Pseudonocardia autotrophica</name>
    <name type="common">Amycolata autotrophica</name>
    <name type="synonym">Nocardia autotrophica</name>
    <dbReference type="NCBI Taxonomy" id="2074"/>
    <lineage>
        <taxon>Bacteria</taxon>
        <taxon>Bacillati</taxon>
        <taxon>Actinomycetota</taxon>
        <taxon>Actinomycetes</taxon>
        <taxon>Pseudonocardiales</taxon>
        <taxon>Pseudonocardiaceae</taxon>
        <taxon>Pseudonocardia</taxon>
    </lineage>
</organism>
<dbReference type="Gene3D" id="1.10.10.2840">
    <property type="entry name" value="PucR C-terminal helix-turn-helix domain"/>
    <property type="match status" value="1"/>
</dbReference>
<sequence>MYETERTEGRNGIRQPGAPVSDVWLRRVADEAGRGAGGVPPELLGDFLRVLADAAASGRLPSDSELDAVRRNGGRAAELGVSAGNAVQLYLSAAWRLWRELPPTAHFRDAGTTANAAEAVMRAVDLAVAGLADGYTAARRDLVRHEETLRRELIEDLLRGDGDAGGLVARAEPFGMDLGRPHQVALAAPDGRPARVDSVPAALERAVVRGVGDRDVLVATKDGRIVVIAPAGTGAGELGGLLHGELTRTGRGAGWRVAVGRAHPGSYGIARSYEEAREALTTAGRLRLPAPVLRAEDMLVYRVLLRDQPAITDLVQTVAVPLARARGGAAPLLETLEAFFATGCVVAGTARRLHLSVRAVSYRLERIAELTGHDPTDPGQRFTLHAAVLGARLLGWPDRDLPPGDAG</sequence>
<dbReference type="Pfam" id="PF13556">
    <property type="entry name" value="HTH_30"/>
    <property type="match status" value="1"/>
</dbReference>
<keyword evidence="6" id="KW-1185">Reference proteome</keyword>
<feature type="domain" description="RsbT co-antagonist protein RsbRD N-terminal" evidence="3">
    <location>
        <begin position="24"/>
        <end position="150"/>
    </location>
</feature>
<evidence type="ECO:0000259" key="4">
    <source>
        <dbReference type="Pfam" id="PF17853"/>
    </source>
</evidence>
<dbReference type="InterPro" id="IPR025751">
    <property type="entry name" value="RsbRD_N_dom"/>
</dbReference>
<comment type="caution">
    <text evidence="5">The sequence shown here is derived from an EMBL/GenBank/DDBJ whole genome shotgun (WGS) entry which is preliminary data.</text>
</comment>
<dbReference type="Proteomes" id="UP000194360">
    <property type="component" value="Unassembled WGS sequence"/>
</dbReference>
<gene>
    <name evidence="5" type="primary">cdaR_2</name>
    <name evidence="5" type="ORF">BG845_01096</name>
</gene>
<name>A0A1Y2N5V6_PSEAH</name>
<reference evidence="5 6" key="1">
    <citation type="submission" date="2016-09" db="EMBL/GenBank/DDBJ databases">
        <title>Pseudonocardia autotrophica DSM535, a candidate organism with high potential of specific P450 cytochromes.</title>
        <authorList>
            <person name="Grumaz C."/>
            <person name="Vainshtein Y."/>
            <person name="Kirstahler P."/>
            <person name="Sohn K."/>
        </authorList>
    </citation>
    <scope>NUCLEOTIDE SEQUENCE [LARGE SCALE GENOMIC DNA]</scope>
    <source>
        <strain evidence="5 6">DSM 535</strain>
    </source>
</reference>
<dbReference type="InterPro" id="IPR042070">
    <property type="entry name" value="PucR_C-HTH_sf"/>
</dbReference>
<evidence type="ECO:0000256" key="1">
    <source>
        <dbReference type="ARBA" id="ARBA00006754"/>
    </source>
</evidence>
<dbReference type="InterPro" id="IPR041522">
    <property type="entry name" value="CdaR_GGDEF"/>
</dbReference>
<protein>
    <submittedName>
        <fullName evidence="5">Carbohydrate diacid regulator</fullName>
    </submittedName>
</protein>
<dbReference type="InterPro" id="IPR051448">
    <property type="entry name" value="CdaR-like_regulators"/>
</dbReference>
<dbReference type="PANTHER" id="PTHR33744">
    <property type="entry name" value="CARBOHYDRATE DIACID REGULATOR"/>
    <property type="match status" value="1"/>
</dbReference>
<dbReference type="Pfam" id="PF14361">
    <property type="entry name" value="RsbRD_N"/>
    <property type="match status" value="1"/>
</dbReference>
<accession>A0A1Y2N5V6</accession>
<comment type="similarity">
    <text evidence="1">Belongs to the CdaR family.</text>
</comment>
<feature type="domain" description="CdaR GGDEF-like" evidence="4">
    <location>
        <begin position="160"/>
        <end position="281"/>
    </location>
</feature>
<evidence type="ECO:0000259" key="3">
    <source>
        <dbReference type="Pfam" id="PF14361"/>
    </source>
</evidence>
<evidence type="ECO:0000313" key="6">
    <source>
        <dbReference type="Proteomes" id="UP000194360"/>
    </source>
</evidence>
<evidence type="ECO:0000313" key="5">
    <source>
        <dbReference type="EMBL" id="OSY42854.1"/>
    </source>
</evidence>
<feature type="domain" description="PucR C-terminal helix-turn-helix" evidence="2">
    <location>
        <begin position="332"/>
        <end position="388"/>
    </location>
</feature>
<dbReference type="PANTHER" id="PTHR33744:SF1">
    <property type="entry name" value="DNA-BINDING TRANSCRIPTIONAL ACTIVATOR ADER"/>
    <property type="match status" value="1"/>
</dbReference>
<proteinExistence type="inferred from homology"/>